<gene>
    <name evidence="2" type="ORF">KCH_56560</name>
</gene>
<feature type="transmembrane region" description="Helical" evidence="1">
    <location>
        <begin position="298"/>
        <end position="323"/>
    </location>
</feature>
<dbReference type="RefSeq" id="WP_035867148.1">
    <property type="nucleotide sequence ID" value="NZ_KK853997.1"/>
</dbReference>
<comment type="caution">
    <text evidence="2">The sequence shown here is derived from an EMBL/GenBank/DDBJ whole genome shotgun (WGS) entry which is preliminary data.</text>
</comment>
<dbReference type="AlphaFoldDB" id="A0A066YN60"/>
<dbReference type="EMBL" id="JNBY01000106">
    <property type="protein sequence ID" value="KDN82587.1"/>
    <property type="molecule type" value="Genomic_DNA"/>
</dbReference>
<evidence type="ECO:0000313" key="2">
    <source>
        <dbReference type="EMBL" id="KDN82587.1"/>
    </source>
</evidence>
<keyword evidence="1" id="KW-1133">Transmembrane helix</keyword>
<feature type="transmembrane region" description="Helical" evidence="1">
    <location>
        <begin position="465"/>
        <end position="485"/>
    </location>
</feature>
<feature type="transmembrane region" description="Helical" evidence="1">
    <location>
        <begin position="437"/>
        <end position="458"/>
    </location>
</feature>
<accession>A0A066YN60</accession>
<dbReference type="PATRIC" id="fig|1348663.4.peg.5475"/>
<feature type="transmembrane region" description="Helical" evidence="1">
    <location>
        <begin position="396"/>
        <end position="417"/>
    </location>
</feature>
<evidence type="ECO:0000313" key="3">
    <source>
        <dbReference type="Proteomes" id="UP000027178"/>
    </source>
</evidence>
<feature type="transmembrane region" description="Helical" evidence="1">
    <location>
        <begin position="83"/>
        <end position="103"/>
    </location>
</feature>
<feature type="transmembrane region" description="Helical" evidence="1">
    <location>
        <begin position="195"/>
        <end position="219"/>
    </location>
</feature>
<feature type="transmembrane region" description="Helical" evidence="1">
    <location>
        <begin position="22"/>
        <end position="42"/>
    </location>
</feature>
<sequence>MSGYALTGTGTLYRLALRRDRIALPVWVYIGTGMVASTAFSFRKLYGDEASRRTFAAGIDGNGSLRALYGPIFDGSTIGGLTAWRMGVFGAVLAALMSTLLVVRHTRAEEEDGRLELVGAGAVGRRAPLTAALATALTADAALAALVTAVLLAAGQSLAGALAFGLALGATGLFFAALAAVTAQVAETGRAANGLAGAAIGLAFVLRAVGDSGSGTGWVSWLSPIGWSEQVRPFAGERWWVLALPLAGAALLTLLARTLVEHRDLGAGMLAQRPGPATAAPRLASAAALAARLQRGALIGWALAFAVGGAVFGGVAKGVVDLVGDNRQMADLMARLGGQQGVLNSYLSTIAGVFGMIAAVYAVQSVLRLRAEEAGGRAEPVLAGAVSRLRWAGGHLLFPLLGSAVLLAVVGATAGLTQGAALGSGTGQAVGRMLGATLVQLPAVWLTAAVALAVYGLLPRWTAAGWAGFGVFVLIAWLGPILQLPQWVLDLSPFTHLPHLPGGTLTAAPLLGITALAAVAALAGLAGLRRRDLG</sequence>
<name>A0A066YN60_9ACTN</name>
<dbReference type="OrthoDB" id="2014935at2"/>
<keyword evidence="1" id="KW-0472">Membrane</keyword>
<proteinExistence type="predicted"/>
<dbReference type="eggNOG" id="COG3559">
    <property type="taxonomic scope" value="Bacteria"/>
</dbReference>
<keyword evidence="1" id="KW-0812">Transmembrane</keyword>
<feature type="transmembrane region" description="Helical" evidence="1">
    <location>
        <begin position="131"/>
        <end position="155"/>
    </location>
</feature>
<protein>
    <submittedName>
        <fullName evidence="2">Putative multidrug ABC transporter permease protein</fullName>
    </submittedName>
</protein>
<keyword evidence="3" id="KW-1185">Reference proteome</keyword>
<feature type="transmembrane region" description="Helical" evidence="1">
    <location>
        <begin position="239"/>
        <end position="260"/>
    </location>
</feature>
<evidence type="ECO:0000256" key="1">
    <source>
        <dbReference type="SAM" id="Phobius"/>
    </source>
</evidence>
<feature type="transmembrane region" description="Helical" evidence="1">
    <location>
        <begin position="343"/>
        <end position="363"/>
    </location>
</feature>
<reference evidence="2 3" key="1">
    <citation type="submission" date="2014-05" db="EMBL/GenBank/DDBJ databases">
        <title>Draft Genome Sequence of Kitasatospora cheerisanensis KCTC 2395.</title>
        <authorList>
            <person name="Nam D.H."/>
        </authorList>
    </citation>
    <scope>NUCLEOTIDE SEQUENCE [LARGE SCALE GENOMIC DNA]</scope>
    <source>
        <strain evidence="2 3">KCTC 2395</strain>
    </source>
</reference>
<dbReference type="Proteomes" id="UP000027178">
    <property type="component" value="Unassembled WGS sequence"/>
</dbReference>
<feature type="transmembrane region" description="Helical" evidence="1">
    <location>
        <begin position="161"/>
        <end position="183"/>
    </location>
</feature>
<feature type="transmembrane region" description="Helical" evidence="1">
    <location>
        <begin position="505"/>
        <end position="528"/>
    </location>
</feature>
<dbReference type="HOGENOM" id="CLU_036785_2_0_11"/>
<organism evidence="2 3">
    <name type="scientific">Kitasatospora cheerisanensis KCTC 2395</name>
    <dbReference type="NCBI Taxonomy" id="1348663"/>
    <lineage>
        <taxon>Bacteria</taxon>
        <taxon>Bacillati</taxon>
        <taxon>Actinomycetota</taxon>
        <taxon>Actinomycetes</taxon>
        <taxon>Kitasatosporales</taxon>
        <taxon>Streptomycetaceae</taxon>
        <taxon>Kitasatospora</taxon>
    </lineage>
</organism>